<organism evidence="1 2">
    <name type="scientific">Rhodopirellula maiorica SM1</name>
    <dbReference type="NCBI Taxonomy" id="1265738"/>
    <lineage>
        <taxon>Bacteria</taxon>
        <taxon>Pseudomonadati</taxon>
        <taxon>Planctomycetota</taxon>
        <taxon>Planctomycetia</taxon>
        <taxon>Pirellulales</taxon>
        <taxon>Pirellulaceae</taxon>
        <taxon>Novipirellula</taxon>
    </lineage>
</organism>
<dbReference type="AlphaFoldDB" id="M5S9C9"/>
<gene>
    <name evidence="1" type="ORF">RMSM_00299</name>
</gene>
<reference evidence="1 2" key="1">
    <citation type="journal article" date="2013" name="Mar. Genomics">
        <title>Expression of sulfatases in Rhodopirellula baltica and the diversity of sulfatases in the genus Rhodopirellula.</title>
        <authorList>
            <person name="Wegner C.E."/>
            <person name="Richter-Heitmann T."/>
            <person name="Klindworth A."/>
            <person name="Klockow C."/>
            <person name="Richter M."/>
            <person name="Achstetter T."/>
            <person name="Glockner F.O."/>
            <person name="Harder J."/>
        </authorList>
    </citation>
    <scope>NUCLEOTIDE SEQUENCE [LARGE SCALE GENOMIC DNA]</scope>
    <source>
        <strain evidence="1 2">SM1</strain>
    </source>
</reference>
<evidence type="ECO:0000313" key="2">
    <source>
        <dbReference type="Proteomes" id="UP000011991"/>
    </source>
</evidence>
<keyword evidence="2" id="KW-1185">Reference proteome</keyword>
<dbReference type="PATRIC" id="fig|1265738.3.peg.306"/>
<evidence type="ECO:0000313" key="1">
    <source>
        <dbReference type="EMBL" id="EMI22769.1"/>
    </source>
</evidence>
<sequence>MISTLRTTIAVVPPPTDFYPLIATRFSMSTEEHILVIPESVIASIGVIDGFESDVDRFLNPILASDQLSFQPRTPMETDPSFKQLIPYVLLEWADSDGTKKLFTYTRGGGGGEKRLHAKRSVGIGGHISREDAADGANPYTTGMHREIEEEIQLRSEYKETQEGLIYDPSNEVGKVHLGVVHRFVLESPEVQSNEADLAEGGFVSIEELKSDIEQLETWSQLAIKALY</sequence>
<accession>M5S9C9</accession>
<dbReference type="EMBL" id="ANOG01000041">
    <property type="protein sequence ID" value="EMI22769.1"/>
    <property type="molecule type" value="Genomic_DNA"/>
</dbReference>
<dbReference type="Proteomes" id="UP000011991">
    <property type="component" value="Unassembled WGS sequence"/>
</dbReference>
<proteinExistence type="predicted"/>
<dbReference type="SUPFAM" id="SSF55811">
    <property type="entry name" value="Nudix"/>
    <property type="match status" value="1"/>
</dbReference>
<name>M5S9C9_9BACT</name>
<dbReference type="InterPro" id="IPR015797">
    <property type="entry name" value="NUDIX_hydrolase-like_dom_sf"/>
</dbReference>
<protein>
    <submittedName>
        <fullName evidence="1">MutT/nudix family protein</fullName>
    </submittedName>
</protein>
<dbReference type="Gene3D" id="3.90.79.10">
    <property type="entry name" value="Nucleoside Triphosphate Pyrophosphohydrolase"/>
    <property type="match status" value="1"/>
</dbReference>
<comment type="caution">
    <text evidence="1">The sequence shown here is derived from an EMBL/GenBank/DDBJ whole genome shotgun (WGS) entry which is preliminary data.</text>
</comment>